<evidence type="ECO:0000313" key="8">
    <source>
        <dbReference type="EMBL" id="UNK46439.1"/>
    </source>
</evidence>
<dbReference type="RefSeq" id="WP_241914463.1">
    <property type="nucleotide sequence ID" value="NZ_CP093326.1"/>
</dbReference>
<evidence type="ECO:0000256" key="1">
    <source>
        <dbReference type="ARBA" id="ARBA00004651"/>
    </source>
</evidence>
<feature type="transmembrane region" description="Helical" evidence="6">
    <location>
        <begin position="296"/>
        <end position="320"/>
    </location>
</feature>
<dbReference type="Gene3D" id="1.20.1250.20">
    <property type="entry name" value="MFS general substrate transporter like domains"/>
    <property type="match status" value="2"/>
</dbReference>
<organism evidence="8 9">
    <name type="scientific">Arthrobacter sulfonylureivorans</name>
    <dbReference type="NCBI Taxonomy" id="2486855"/>
    <lineage>
        <taxon>Bacteria</taxon>
        <taxon>Bacillati</taxon>
        <taxon>Actinomycetota</taxon>
        <taxon>Actinomycetes</taxon>
        <taxon>Micrococcales</taxon>
        <taxon>Micrococcaceae</taxon>
        <taxon>Arthrobacter</taxon>
    </lineage>
</organism>
<reference evidence="8 9" key="1">
    <citation type="submission" date="2022-03" db="EMBL/GenBank/DDBJ databases">
        <title>Isotopic signatures of nitrous oxide derived from detoxification processes.</title>
        <authorList>
            <person name="Behrendt U."/>
            <person name="Buchen C."/>
            <person name="Well R."/>
            <person name="Ulrich A."/>
            <person name="Rohe L."/>
            <person name="Kolb S."/>
            <person name="Schloter M."/>
            <person name="Horn M.A."/>
            <person name="Augustin J."/>
        </authorList>
    </citation>
    <scope>NUCLEOTIDE SEQUENCE [LARGE SCALE GENOMIC DNA]</scope>
    <source>
        <strain evidence="8 9">S4-C24</strain>
    </source>
</reference>
<dbReference type="SUPFAM" id="SSF103473">
    <property type="entry name" value="MFS general substrate transporter"/>
    <property type="match status" value="1"/>
</dbReference>
<keyword evidence="9" id="KW-1185">Reference proteome</keyword>
<evidence type="ECO:0000256" key="6">
    <source>
        <dbReference type="SAM" id="Phobius"/>
    </source>
</evidence>
<sequence>MTVLAGILLLALSLRLAVSGVSPVLAGIVAELPFGTASTGVLGMLPTAAFAAAGFAVPVLIRRIGLEALLLVAIIMAAVGQLGRAMASDVPSFLILSALTMAGYGVGNILLPPLVKRYFPDRIGLITALYVTLLAVSTAFSPLLAVPLEQAAGWRFSIGVWAAVSVAALVPWLVTAWTEHSRRKISRLVLQPYRPGGLEPDHGDGAPSHHALAAAGVGGSGASSVAGTGSPAPGAPATAPATAPARATTTSTTAVRVWRSPLAWGLALVFAGTSANTFAMFTWLPPLLVDSGMLPPMAGIMLAYYAILALPTSLLVPLIAARLRNPLGLGLLFIGFYAAGYAGLLLSPSFGTWLWITLAGLGQGTFALALLLVNLRTRTTAGAGALSGFAQGIGYTVACAGPLAFGLLRDVSGDWRASFGLLGAALLLLAVGLVIVGRPRYVEDSGQG</sequence>
<protein>
    <submittedName>
        <fullName evidence="8">MFS transporter</fullName>
    </submittedName>
</protein>
<dbReference type="InterPro" id="IPR020846">
    <property type="entry name" value="MFS_dom"/>
</dbReference>
<evidence type="ECO:0000256" key="3">
    <source>
        <dbReference type="ARBA" id="ARBA00022989"/>
    </source>
</evidence>
<feature type="transmembrane region" description="Helical" evidence="6">
    <location>
        <begin position="352"/>
        <end position="373"/>
    </location>
</feature>
<dbReference type="InterPro" id="IPR036259">
    <property type="entry name" value="MFS_trans_sf"/>
</dbReference>
<dbReference type="InterPro" id="IPR011701">
    <property type="entry name" value="MFS"/>
</dbReference>
<evidence type="ECO:0000256" key="4">
    <source>
        <dbReference type="ARBA" id="ARBA00023136"/>
    </source>
</evidence>
<accession>A0ABY3W7Y8</accession>
<gene>
    <name evidence="8" type="ORF">MNQ99_03455</name>
</gene>
<feature type="transmembrane region" description="Helical" evidence="6">
    <location>
        <begin position="42"/>
        <end position="61"/>
    </location>
</feature>
<proteinExistence type="predicted"/>
<feature type="domain" description="Major facilitator superfamily (MFS) profile" evidence="7">
    <location>
        <begin position="1"/>
        <end position="442"/>
    </location>
</feature>
<dbReference type="PANTHER" id="PTHR23523">
    <property type="match status" value="1"/>
</dbReference>
<keyword evidence="4 6" id="KW-0472">Membrane</keyword>
<feature type="transmembrane region" description="Helical" evidence="6">
    <location>
        <begin position="158"/>
        <end position="177"/>
    </location>
</feature>
<feature type="transmembrane region" description="Helical" evidence="6">
    <location>
        <begin position="417"/>
        <end position="436"/>
    </location>
</feature>
<dbReference type="EMBL" id="CP093326">
    <property type="protein sequence ID" value="UNK46439.1"/>
    <property type="molecule type" value="Genomic_DNA"/>
</dbReference>
<name>A0ABY3W7Y8_9MICC</name>
<feature type="transmembrane region" description="Helical" evidence="6">
    <location>
        <begin position="262"/>
        <end position="284"/>
    </location>
</feature>
<feature type="transmembrane region" description="Helical" evidence="6">
    <location>
        <begin position="93"/>
        <end position="111"/>
    </location>
</feature>
<evidence type="ECO:0000259" key="7">
    <source>
        <dbReference type="PROSITE" id="PS50850"/>
    </source>
</evidence>
<dbReference type="PROSITE" id="PS50850">
    <property type="entry name" value="MFS"/>
    <property type="match status" value="1"/>
</dbReference>
<evidence type="ECO:0000313" key="9">
    <source>
        <dbReference type="Proteomes" id="UP000829069"/>
    </source>
</evidence>
<dbReference type="PANTHER" id="PTHR23523:SF2">
    <property type="entry name" value="2-NITROIMIDAZOLE TRANSPORTER"/>
    <property type="match status" value="1"/>
</dbReference>
<keyword evidence="2 6" id="KW-0812">Transmembrane</keyword>
<dbReference type="Pfam" id="PF07690">
    <property type="entry name" value="MFS_1"/>
    <property type="match status" value="1"/>
</dbReference>
<evidence type="ECO:0000256" key="5">
    <source>
        <dbReference type="SAM" id="MobiDB-lite"/>
    </source>
</evidence>
<comment type="subcellular location">
    <subcellularLocation>
        <location evidence="1">Cell membrane</location>
        <topology evidence="1">Multi-pass membrane protein</topology>
    </subcellularLocation>
</comment>
<dbReference type="InterPro" id="IPR052524">
    <property type="entry name" value="MFS_Cyanate_Porter"/>
</dbReference>
<feature type="transmembrane region" description="Helical" evidence="6">
    <location>
        <begin position="327"/>
        <end position="346"/>
    </location>
</feature>
<dbReference type="Proteomes" id="UP000829069">
    <property type="component" value="Chromosome"/>
</dbReference>
<feature type="transmembrane region" description="Helical" evidence="6">
    <location>
        <begin position="123"/>
        <end position="146"/>
    </location>
</feature>
<keyword evidence="3 6" id="KW-1133">Transmembrane helix</keyword>
<feature type="transmembrane region" description="Helical" evidence="6">
    <location>
        <begin position="385"/>
        <end position="405"/>
    </location>
</feature>
<evidence type="ECO:0000256" key="2">
    <source>
        <dbReference type="ARBA" id="ARBA00022692"/>
    </source>
</evidence>
<feature type="region of interest" description="Disordered" evidence="5">
    <location>
        <begin position="223"/>
        <end position="247"/>
    </location>
</feature>
<feature type="transmembrane region" description="Helical" evidence="6">
    <location>
        <begin position="68"/>
        <end position="87"/>
    </location>
</feature>